<evidence type="ECO:0000313" key="3">
    <source>
        <dbReference type="EMBL" id="GAA1502096.1"/>
    </source>
</evidence>
<protein>
    <submittedName>
        <fullName evidence="3">Uncharacterized protein</fullName>
    </submittedName>
</protein>
<evidence type="ECO:0000256" key="1">
    <source>
        <dbReference type="SAM" id="MobiDB-lite"/>
    </source>
</evidence>
<dbReference type="EMBL" id="BAAAQD010000001">
    <property type="protein sequence ID" value="GAA1502096.1"/>
    <property type="molecule type" value="Genomic_DNA"/>
</dbReference>
<accession>A0ABN1ZQ03</accession>
<keyword evidence="2" id="KW-1133">Transmembrane helix</keyword>
<name>A0ABN1ZQ03_9ACTN</name>
<keyword evidence="2" id="KW-0472">Membrane</keyword>
<dbReference type="Proteomes" id="UP001501470">
    <property type="component" value="Unassembled WGS sequence"/>
</dbReference>
<feature type="transmembrane region" description="Helical" evidence="2">
    <location>
        <begin position="29"/>
        <end position="49"/>
    </location>
</feature>
<keyword evidence="4" id="KW-1185">Reference proteome</keyword>
<keyword evidence="2" id="KW-0812">Transmembrane</keyword>
<gene>
    <name evidence="3" type="ORF">GCM10009827_013130</name>
</gene>
<sequence length="117" mass="11353">MWAGRTVFGALVVGVSVYLVVVGPGEADAFISVAGLVVALLALGAPYLLPVAGGASMSDPDHVEDTGNAEATSGGQAVTGADLTGDGGPVRVVRSGDAVAEGTGSSAISGVVRRSRS</sequence>
<evidence type="ECO:0000313" key="4">
    <source>
        <dbReference type="Proteomes" id="UP001501470"/>
    </source>
</evidence>
<reference evidence="3 4" key="1">
    <citation type="journal article" date="2019" name="Int. J. Syst. Evol. Microbiol.">
        <title>The Global Catalogue of Microorganisms (GCM) 10K type strain sequencing project: providing services to taxonomists for standard genome sequencing and annotation.</title>
        <authorList>
            <consortium name="The Broad Institute Genomics Platform"/>
            <consortium name="The Broad Institute Genome Sequencing Center for Infectious Disease"/>
            <person name="Wu L."/>
            <person name="Ma J."/>
        </authorList>
    </citation>
    <scope>NUCLEOTIDE SEQUENCE [LARGE SCALE GENOMIC DNA]</scope>
    <source>
        <strain evidence="3 4">JCM 15933</strain>
    </source>
</reference>
<comment type="caution">
    <text evidence="3">The sequence shown here is derived from an EMBL/GenBank/DDBJ whole genome shotgun (WGS) entry which is preliminary data.</text>
</comment>
<feature type="region of interest" description="Disordered" evidence="1">
    <location>
        <begin position="58"/>
        <end position="117"/>
    </location>
</feature>
<evidence type="ECO:0000256" key="2">
    <source>
        <dbReference type="SAM" id="Phobius"/>
    </source>
</evidence>
<feature type="transmembrane region" description="Helical" evidence="2">
    <location>
        <begin position="7"/>
        <end position="23"/>
    </location>
</feature>
<organism evidence="3 4">
    <name type="scientific">Dactylosporangium maewongense</name>
    <dbReference type="NCBI Taxonomy" id="634393"/>
    <lineage>
        <taxon>Bacteria</taxon>
        <taxon>Bacillati</taxon>
        <taxon>Actinomycetota</taxon>
        <taxon>Actinomycetes</taxon>
        <taxon>Micromonosporales</taxon>
        <taxon>Micromonosporaceae</taxon>
        <taxon>Dactylosporangium</taxon>
    </lineage>
</organism>
<proteinExistence type="predicted"/>